<evidence type="ECO:0000313" key="13">
    <source>
        <dbReference type="Proteomes" id="UP000285624"/>
    </source>
</evidence>
<keyword evidence="4 7" id="KW-1133">Transmembrane helix</keyword>
<dbReference type="GO" id="GO:0016020">
    <property type="term" value="C:membrane"/>
    <property type="evidence" value="ECO:0007669"/>
    <property type="project" value="UniProtKB-SubCell"/>
</dbReference>
<dbReference type="EMBL" id="JPWU03000275">
    <property type="protein sequence ID" value="KAG2520771.1"/>
    <property type="molecule type" value="Genomic_DNA"/>
</dbReference>
<dbReference type="Proteomes" id="UP000792063">
    <property type="component" value="Unassembled WGS sequence"/>
</dbReference>
<dbReference type="Proteomes" id="UP000285883">
    <property type="component" value="Unassembled WGS sequence"/>
</dbReference>
<evidence type="ECO:0000313" key="11">
    <source>
        <dbReference type="EMBL" id="RLN05874.1"/>
    </source>
</evidence>
<evidence type="ECO:0000256" key="2">
    <source>
        <dbReference type="ARBA" id="ARBA00022679"/>
    </source>
</evidence>
<evidence type="ECO:0000259" key="8">
    <source>
        <dbReference type="Pfam" id="PF01529"/>
    </source>
</evidence>
<dbReference type="GO" id="GO:0005794">
    <property type="term" value="C:Golgi apparatus"/>
    <property type="evidence" value="ECO:0007669"/>
    <property type="project" value="TreeGrafter"/>
</dbReference>
<dbReference type="PROSITE" id="PS50216">
    <property type="entry name" value="DHHC"/>
    <property type="match status" value="1"/>
</dbReference>
<keyword evidence="2 7" id="KW-0808">Transferase</keyword>
<comment type="catalytic activity">
    <reaction evidence="7">
        <text>L-cysteinyl-[protein] + hexadecanoyl-CoA = S-hexadecanoyl-L-cysteinyl-[protein] + CoA</text>
        <dbReference type="Rhea" id="RHEA:36683"/>
        <dbReference type="Rhea" id="RHEA-COMP:10131"/>
        <dbReference type="Rhea" id="RHEA-COMP:11032"/>
        <dbReference type="ChEBI" id="CHEBI:29950"/>
        <dbReference type="ChEBI" id="CHEBI:57287"/>
        <dbReference type="ChEBI" id="CHEBI:57379"/>
        <dbReference type="ChEBI" id="CHEBI:74151"/>
        <dbReference type="EC" id="2.3.1.225"/>
    </reaction>
</comment>
<comment type="domain">
    <text evidence="7">The DHHC domain is required for palmitoyltransferase activity.</text>
</comment>
<evidence type="ECO:0000256" key="6">
    <source>
        <dbReference type="ARBA" id="ARBA00023315"/>
    </source>
</evidence>
<evidence type="ECO:0000256" key="3">
    <source>
        <dbReference type="ARBA" id="ARBA00022692"/>
    </source>
</evidence>
<dbReference type="STRING" id="325452.A0A3R7ML61"/>
<keyword evidence="6 7" id="KW-0012">Acyltransferase</keyword>
<dbReference type="GO" id="GO:0019706">
    <property type="term" value="F:protein-cysteine S-palmitoyltransferase activity"/>
    <property type="evidence" value="ECO:0007669"/>
    <property type="project" value="UniProtKB-EC"/>
</dbReference>
<reference evidence="13 14" key="2">
    <citation type="submission" date="2018-07" db="EMBL/GenBank/DDBJ databases">
        <title>Genome sequencing of oomycete isolates from Chile give support for New Zealand origin for Phytophthora kernoviae and make available the first Nothophytophthora sp. genome.</title>
        <authorList>
            <person name="Studholme D.J."/>
            <person name="Sanfuentes E."/>
            <person name="Panda P."/>
            <person name="Hill R."/>
            <person name="Sambles C."/>
            <person name="Grant M."/>
            <person name="Williams N.M."/>
            <person name="Mcdougal R.L."/>
        </authorList>
    </citation>
    <scope>NUCLEOTIDE SEQUENCE [LARGE SCALE GENOMIC DNA]</scope>
    <source>
        <strain evidence="11">Chile2</strain>
        <strain evidence="12">Chile4</strain>
    </source>
</reference>
<dbReference type="GO" id="GO:0006612">
    <property type="term" value="P:protein targeting to membrane"/>
    <property type="evidence" value="ECO:0007669"/>
    <property type="project" value="TreeGrafter"/>
</dbReference>
<name>A0A3R7ML61_9STRA</name>
<dbReference type="AlphaFoldDB" id="A0A3R7ML61"/>
<reference evidence="9" key="1">
    <citation type="journal article" date="2015" name="Genom Data">
        <title>Genome sequences of six Phytophthora species associated with forests in New Zealand.</title>
        <authorList>
            <person name="Studholme D.J."/>
            <person name="McDougal R.L."/>
            <person name="Sambles C."/>
            <person name="Hansen E."/>
            <person name="Hardy G."/>
            <person name="Grant M."/>
            <person name="Ganley R.J."/>
            <person name="Williams N.M."/>
        </authorList>
    </citation>
    <scope>NUCLEOTIDE SEQUENCE</scope>
    <source>
        <strain evidence="9">NZFS 2646</strain>
        <strain evidence="10">NZFS 3630</strain>
    </source>
</reference>
<feature type="domain" description="Palmitoyltransferase DHHC" evidence="8">
    <location>
        <begin position="115"/>
        <end position="159"/>
    </location>
</feature>
<dbReference type="InterPro" id="IPR039859">
    <property type="entry name" value="PFA4/ZDH16/20/ERF2-like"/>
</dbReference>
<feature type="transmembrane region" description="Helical" evidence="7">
    <location>
        <begin position="53"/>
        <end position="74"/>
    </location>
</feature>
<sequence>MYILYERRVLAADGINMETKLVLVGPHWIGVLVTLCIIIVSSGMFLVQQYPVMPWYYTAMTFGLCGMTLYYLFLTTCTDPGIVRPSRQKDLALDETESSELEAGQLQNGNGVEAGYDHHCPWMGKCIGKGNMYAFKMFNVSWVLYVVFVLFVSIMSIDWGHAAVTTLHRTASGSWVTIPHQD</sequence>
<dbReference type="PANTHER" id="PTHR22883">
    <property type="entry name" value="ZINC FINGER DHHC DOMAIN CONTAINING PROTEIN"/>
    <property type="match status" value="1"/>
</dbReference>
<comment type="caution">
    <text evidence="11">The sequence shown here is derived from an EMBL/GenBank/DDBJ whole genome shotgun (WGS) entry which is preliminary data.</text>
</comment>
<evidence type="ECO:0000256" key="7">
    <source>
        <dbReference type="RuleBase" id="RU079119"/>
    </source>
</evidence>
<evidence type="ECO:0000313" key="9">
    <source>
        <dbReference type="EMBL" id="KAG2519374.1"/>
    </source>
</evidence>
<evidence type="ECO:0000313" key="14">
    <source>
        <dbReference type="Proteomes" id="UP000285883"/>
    </source>
</evidence>
<evidence type="ECO:0000313" key="12">
    <source>
        <dbReference type="EMBL" id="RLN76531.1"/>
    </source>
</evidence>
<dbReference type="Proteomes" id="UP000285624">
    <property type="component" value="Unassembled WGS sequence"/>
</dbReference>
<accession>A0A3R7ML61</accession>
<keyword evidence="3 7" id="KW-0812">Transmembrane</keyword>
<dbReference type="Proteomes" id="UP000785171">
    <property type="component" value="Unassembled WGS sequence"/>
</dbReference>
<gene>
    <name evidence="11" type="ORF">BBI17_007460</name>
    <name evidence="12" type="ORF">BBO99_00007475</name>
    <name evidence="9" type="ORF">JM16_007172</name>
    <name evidence="10" type="ORF">JM18_006951</name>
</gene>
<comment type="similarity">
    <text evidence="7">Belongs to the DHHC palmitoyltransferase family.</text>
</comment>
<evidence type="ECO:0000256" key="1">
    <source>
        <dbReference type="ARBA" id="ARBA00004141"/>
    </source>
</evidence>
<reference evidence="9" key="3">
    <citation type="submission" date="2020-06" db="EMBL/GenBank/DDBJ databases">
        <authorList>
            <person name="Studholme D.J."/>
        </authorList>
    </citation>
    <scope>NUCLEOTIDE SEQUENCE</scope>
    <source>
        <strain evidence="9">NZFS 2646</strain>
        <strain evidence="10">NZFS 3630</strain>
    </source>
</reference>
<evidence type="ECO:0000256" key="5">
    <source>
        <dbReference type="ARBA" id="ARBA00023136"/>
    </source>
</evidence>
<feature type="transmembrane region" description="Helical" evidence="7">
    <location>
        <begin position="21"/>
        <end position="47"/>
    </location>
</feature>
<comment type="subcellular location">
    <subcellularLocation>
        <location evidence="1">Membrane</location>
        <topology evidence="1">Multi-pass membrane protein</topology>
    </subcellularLocation>
</comment>
<keyword evidence="13" id="KW-1185">Reference proteome</keyword>
<keyword evidence="5 7" id="KW-0472">Membrane</keyword>
<dbReference type="InterPro" id="IPR001594">
    <property type="entry name" value="Palmitoyltrfase_DHHC"/>
</dbReference>
<dbReference type="Pfam" id="PF01529">
    <property type="entry name" value="DHHC"/>
    <property type="match status" value="1"/>
</dbReference>
<evidence type="ECO:0000313" key="10">
    <source>
        <dbReference type="EMBL" id="KAG2520771.1"/>
    </source>
</evidence>
<dbReference type="GO" id="GO:0005783">
    <property type="term" value="C:endoplasmic reticulum"/>
    <property type="evidence" value="ECO:0007669"/>
    <property type="project" value="TreeGrafter"/>
</dbReference>
<dbReference type="EMBL" id="MBDN02000310">
    <property type="protein sequence ID" value="RLN76531.1"/>
    <property type="molecule type" value="Genomic_DNA"/>
</dbReference>
<dbReference type="EC" id="2.3.1.225" evidence="7"/>
<proteinExistence type="inferred from homology"/>
<protein>
    <recommendedName>
        <fullName evidence="7">Palmitoyltransferase</fullName>
        <ecNumber evidence="7">2.3.1.225</ecNumber>
    </recommendedName>
</protein>
<organism evidence="11 14">
    <name type="scientific">Phytophthora kernoviae</name>
    <dbReference type="NCBI Taxonomy" id="325452"/>
    <lineage>
        <taxon>Eukaryota</taxon>
        <taxon>Sar</taxon>
        <taxon>Stramenopiles</taxon>
        <taxon>Oomycota</taxon>
        <taxon>Peronosporomycetes</taxon>
        <taxon>Peronosporales</taxon>
        <taxon>Peronosporaceae</taxon>
        <taxon>Phytophthora</taxon>
    </lineage>
</organism>
<evidence type="ECO:0000256" key="4">
    <source>
        <dbReference type="ARBA" id="ARBA00022989"/>
    </source>
</evidence>
<dbReference type="EMBL" id="MAYM02002073">
    <property type="protein sequence ID" value="RLN05874.1"/>
    <property type="molecule type" value="Genomic_DNA"/>
</dbReference>
<dbReference type="EMBL" id="JPWV03000283">
    <property type="protein sequence ID" value="KAG2519374.1"/>
    <property type="molecule type" value="Genomic_DNA"/>
</dbReference>
<feature type="transmembrane region" description="Helical" evidence="7">
    <location>
        <begin position="137"/>
        <end position="157"/>
    </location>
</feature>